<dbReference type="Pfam" id="PF22725">
    <property type="entry name" value="GFO_IDH_MocA_C3"/>
    <property type="match status" value="1"/>
</dbReference>
<dbReference type="PANTHER" id="PTHR43818:SF11">
    <property type="entry name" value="BCDNA.GH03377"/>
    <property type="match status" value="1"/>
</dbReference>
<evidence type="ECO:0000313" key="5">
    <source>
        <dbReference type="Proteomes" id="UP001143463"/>
    </source>
</evidence>
<dbReference type="Pfam" id="PF01408">
    <property type="entry name" value="GFO_IDH_MocA"/>
    <property type="match status" value="1"/>
</dbReference>
<reference evidence="4" key="2">
    <citation type="submission" date="2023-01" db="EMBL/GenBank/DDBJ databases">
        <authorList>
            <person name="Sun Q."/>
            <person name="Evtushenko L."/>
        </authorList>
    </citation>
    <scope>NUCLEOTIDE SEQUENCE</scope>
    <source>
        <strain evidence="4">VKM Ac-1069</strain>
    </source>
</reference>
<keyword evidence="5" id="KW-1185">Reference proteome</keyword>
<dbReference type="GO" id="GO:0000166">
    <property type="term" value="F:nucleotide binding"/>
    <property type="evidence" value="ECO:0007669"/>
    <property type="project" value="InterPro"/>
</dbReference>
<dbReference type="InterPro" id="IPR050463">
    <property type="entry name" value="Gfo/Idh/MocA_oxidrdct_glycsds"/>
</dbReference>
<sequence length="364" mass="38393">MERVRAAIVGTGFMGQVHARSVRTVGAELVAVVGSTPEKGRRAAATLGAERAAGTVEEALATGVDVLHVCTPNVAHAAAVRAAAAEGVAVVCEKPLAVDAATAAELVRLVTDAGLVATVPFVYRYYAAVREARARIQEPGHRPPWLLHGSYLQDWLADPEAGNWRVDPGIGGTTRAFGDIGVHWCDLAEFVTGQRIVRVQARFARMTDRRPDATGAPVPVATEDAAVLLFETDAGAVGSAVISQATAGRKNALTFSFDGPDASYAFDQENPETLWIGGRDGNRILHRDPARPGAPTGRSATLPAGHPQGYYECFADFVADTYAALRGEQADGLPTFADGLRAARITEAVVESTRTRAWVTVSDA</sequence>
<dbReference type="EMBL" id="BSFQ01000002">
    <property type="protein sequence ID" value="GLL09658.1"/>
    <property type="molecule type" value="Genomic_DNA"/>
</dbReference>
<protein>
    <submittedName>
        <fullName evidence="4">Dehydrogenase</fullName>
    </submittedName>
</protein>
<dbReference type="RefSeq" id="WP_037039933.1">
    <property type="nucleotide sequence ID" value="NZ_BAAAUZ010000013.1"/>
</dbReference>
<dbReference type="InterPro" id="IPR036291">
    <property type="entry name" value="NAD(P)-bd_dom_sf"/>
</dbReference>
<dbReference type="AlphaFoldDB" id="A0A9W6NUJ3"/>
<evidence type="ECO:0000313" key="4">
    <source>
        <dbReference type="EMBL" id="GLL09658.1"/>
    </source>
</evidence>
<dbReference type="Proteomes" id="UP001143463">
    <property type="component" value="Unassembled WGS sequence"/>
</dbReference>
<evidence type="ECO:0000256" key="1">
    <source>
        <dbReference type="ARBA" id="ARBA00023002"/>
    </source>
</evidence>
<proteinExistence type="predicted"/>
<feature type="domain" description="GFO/IDH/MocA-like oxidoreductase" evidence="3">
    <location>
        <begin position="131"/>
        <end position="260"/>
    </location>
</feature>
<name>A0A9W6NUJ3_9PSEU</name>
<dbReference type="GO" id="GO:0016491">
    <property type="term" value="F:oxidoreductase activity"/>
    <property type="evidence" value="ECO:0007669"/>
    <property type="project" value="UniProtKB-KW"/>
</dbReference>
<evidence type="ECO:0000259" key="2">
    <source>
        <dbReference type="Pfam" id="PF01408"/>
    </source>
</evidence>
<dbReference type="SUPFAM" id="SSF55347">
    <property type="entry name" value="Glyceraldehyde-3-phosphate dehydrogenase-like, C-terminal domain"/>
    <property type="match status" value="1"/>
</dbReference>
<gene>
    <name evidence="4" type="ORF">GCM10017577_07980</name>
</gene>
<feature type="domain" description="Gfo/Idh/MocA-like oxidoreductase N-terminal" evidence="2">
    <location>
        <begin position="5"/>
        <end position="119"/>
    </location>
</feature>
<dbReference type="InterPro" id="IPR000683">
    <property type="entry name" value="Gfo/Idh/MocA-like_OxRdtase_N"/>
</dbReference>
<keyword evidence="1" id="KW-0560">Oxidoreductase</keyword>
<dbReference type="InterPro" id="IPR055170">
    <property type="entry name" value="GFO_IDH_MocA-like_dom"/>
</dbReference>
<comment type="caution">
    <text evidence="4">The sequence shown here is derived from an EMBL/GenBank/DDBJ whole genome shotgun (WGS) entry which is preliminary data.</text>
</comment>
<accession>A0A9W6NUJ3</accession>
<evidence type="ECO:0000259" key="3">
    <source>
        <dbReference type="Pfam" id="PF22725"/>
    </source>
</evidence>
<dbReference type="Gene3D" id="3.30.360.10">
    <property type="entry name" value="Dihydrodipicolinate Reductase, domain 2"/>
    <property type="match status" value="1"/>
</dbReference>
<dbReference type="SUPFAM" id="SSF51735">
    <property type="entry name" value="NAD(P)-binding Rossmann-fold domains"/>
    <property type="match status" value="1"/>
</dbReference>
<reference evidence="4" key="1">
    <citation type="journal article" date="2014" name="Int. J. Syst. Evol. Microbiol.">
        <title>Complete genome sequence of Corynebacterium casei LMG S-19264T (=DSM 44701T), isolated from a smear-ripened cheese.</title>
        <authorList>
            <consortium name="US DOE Joint Genome Institute (JGI-PGF)"/>
            <person name="Walter F."/>
            <person name="Albersmeier A."/>
            <person name="Kalinowski J."/>
            <person name="Ruckert C."/>
        </authorList>
    </citation>
    <scope>NUCLEOTIDE SEQUENCE</scope>
    <source>
        <strain evidence="4">VKM Ac-1069</strain>
    </source>
</reference>
<dbReference type="PANTHER" id="PTHR43818">
    <property type="entry name" value="BCDNA.GH03377"/>
    <property type="match status" value="1"/>
</dbReference>
<organism evidence="4 5">
    <name type="scientific">Pseudonocardia halophobica</name>
    <dbReference type="NCBI Taxonomy" id="29401"/>
    <lineage>
        <taxon>Bacteria</taxon>
        <taxon>Bacillati</taxon>
        <taxon>Actinomycetota</taxon>
        <taxon>Actinomycetes</taxon>
        <taxon>Pseudonocardiales</taxon>
        <taxon>Pseudonocardiaceae</taxon>
        <taxon>Pseudonocardia</taxon>
    </lineage>
</organism>
<dbReference type="Gene3D" id="3.40.50.720">
    <property type="entry name" value="NAD(P)-binding Rossmann-like Domain"/>
    <property type="match status" value="1"/>
</dbReference>